<evidence type="ECO:0000313" key="2">
    <source>
        <dbReference type="EMBL" id="ODR95911.1"/>
    </source>
</evidence>
<name>A0A1E3VRL0_9HYPH</name>
<proteinExistence type="predicted"/>
<keyword evidence="1" id="KW-0175">Coiled coil</keyword>
<evidence type="ECO:0000256" key="1">
    <source>
        <dbReference type="SAM" id="Coils"/>
    </source>
</evidence>
<accession>A0A1E3VRL0</accession>
<organism evidence="2 3">
    <name type="scientific">Methyloceanibacter stevinii</name>
    <dbReference type="NCBI Taxonomy" id="1774970"/>
    <lineage>
        <taxon>Bacteria</taxon>
        <taxon>Pseudomonadati</taxon>
        <taxon>Pseudomonadota</taxon>
        <taxon>Alphaproteobacteria</taxon>
        <taxon>Hyphomicrobiales</taxon>
        <taxon>Hyphomicrobiaceae</taxon>
        <taxon>Methyloceanibacter</taxon>
    </lineage>
</organism>
<dbReference type="InterPro" id="IPR008840">
    <property type="entry name" value="Sipho_Gp157"/>
</dbReference>
<dbReference type="AlphaFoldDB" id="A0A1E3VRL0"/>
<protein>
    <recommendedName>
        <fullName evidence="4">Siphovirus Gp157 family protein</fullName>
    </recommendedName>
</protein>
<dbReference type="Pfam" id="PF05565">
    <property type="entry name" value="Sipho_Gp157"/>
    <property type="match status" value="1"/>
</dbReference>
<dbReference type="STRING" id="1774970.AUC70_03370"/>
<comment type="caution">
    <text evidence="2">The sequence shown here is derived from an EMBL/GenBank/DDBJ whole genome shotgun (WGS) entry which is preliminary data.</text>
</comment>
<evidence type="ECO:0000313" key="3">
    <source>
        <dbReference type="Proteomes" id="UP000094172"/>
    </source>
</evidence>
<sequence length="168" mass="18915">MSNHQISLETTKYCQLKDRLLNDYPSLDDDTLADTLEGITDLNEMIAAVIRSALVDEALQSGLRQRLDEMKERLSRLKERSQKKRQLCLEAMTEVGLNKLEQPDFTVSSRAGLPGLVVVDEAVIPETYWVPQDPKLDRQSLLADLKRSTDVPGAQLGNPRPVLSVRTR</sequence>
<keyword evidence="3" id="KW-1185">Reference proteome</keyword>
<reference evidence="2 3" key="1">
    <citation type="journal article" date="2016" name="Environ. Microbiol.">
        <title>New Methyloceanibacter diversity from North Sea sediments includes methanotroph containing solely the soluble methane monooxygenase.</title>
        <authorList>
            <person name="Vekeman B."/>
            <person name="Kerckhof F.M."/>
            <person name="Cremers G."/>
            <person name="de Vos P."/>
            <person name="Vandamme P."/>
            <person name="Boon N."/>
            <person name="Op den Camp H.J."/>
            <person name="Heylen K."/>
        </authorList>
    </citation>
    <scope>NUCLEOTIDE SEQUENCE [LARGE SCALE GENOMIC DNA]</scope>
    <source>
        <strain evidence="2 3">R-67176</strain>
    </source>
</reference>
<dbReference type="RefSeq" id="WP_069444101.1">
    <property type="nucleotide sequence ID" value="NZ_LPWE01000010.1"/>
</dbReference>
<dbReference type="EMBL" id="LPWE01000010">
    <property type="protein sequence ID" value="ODR95911.1"/>
    <property type="molecule type" value="Genomic_DNA"/>
</dbReference>
<dbReference type="Proteomes" id="UP000094172">
    <property type="component" value="Unassembled WGS sequence"/>
</dbReference>
<evidence type="ECO:0008006" key="4">
    <source>
        <dbReference type="Google" id="ProtNLM"/>
    </source>
</evidence>
<feature type="coiled-coil region" evidence="1">
    <location>
        <begin position="60"/>
        <end position="87"/>
    </location>
</feature>
<gene>
    <name evidence="2" type="ORF">AUC70_03370</name>
</gene>